<keyword evidence="2" id="KW-1185">Reference proteome</keyword>
<proteinExistence type="predicted"/>
<accession>A0ABS8AWI1</accession>
<dbReference type="RefSeq" id="WP_226178251.1">
    <property type="nucleotide sequence ID" value="NZ_JAJADR010000006.1"/>
</dbReference>
<evidence type="ECO:0000313" key="1">
    <source>
        <dbReference type="EMBL" id="MCB2410160.1"/>
    </source>
</evidence>
<evidence type="ECO:0000313" key="2">
    <source>
        <dbReference type="Proteomes" id="UP001165296"/>
    </source>
</evidence>
<name>A0ABS8AWI1_9BACT</name>
<sequence length="94" mass="10824">MVVAIQEPNENFQQWLGEPKAAGPPLPPEYQELPGADRLIWTTHAWEVLHEDCDYPDGWPNYLLRFPHHDYQSEGRTFLVVQTGWAWVGQLPAA</sequence>
<protein>
    <submittedName>
        <fullName evidence="1">Uncharacterized protein</fullName>
    </submittedName>
</protein>
<reference evidence="1" key="1">
    <citation type="submission" date="2021-10" db="EMBL/GenBank/DDBJ databases">
        <authorList>
            <person name="Dean J.D."/>
            <person name="Kim M.K."/>
            <person name="Newey C.N."/>
            <person name="Stoker T.S."/>
            <person name="Thompson D.W."/>
            <person name="Grose J.H."/>
        </authorList>
    </citation>
    <scope>NUCLEOTIDE SEQUENCE</scope>
    <source>
        <strain evidence="1">BT178</strain>
    </source>
</reference>
<dbReference type="Proteomes" id="UP001165296">
    <property type="component" value="Unassembled WGS sequence"/>
</dbReference>
<gene>
    <name evidence="1" type="ORF">LGH74_19370</name>
</gene>
<comment type="caution">
    <text evidence="1">The sequence shown here is derived from an EMBL/GenBank/DDBJ whole genome shotgun (WGS) entry which is preliminary data.</text>
</comment>
<dbReference type="EMBL" id="JAJADR010000006">
    <property type="protein sequence ID" value="MCB2410160.1"/>
    <property type="molecule type" value="Genomic_DNA"/>
</dbReference>
<organism evidence="1 2">
    <name type="scientific">Hymenobacter lucidus</name>
    <dbReference type="NCBI Taxonomy" id="2880930"/>
    <lineage>
        <taxon>Bacteria</taxon>
        <taxon>Pseudomonadati</taxon>
        <taxon>Bacteroidota</taxon>
        <taxon>Cytophagia</taxon>
        <taxon>Cytophagales</taxon>
        <taxon>Hymenobacteraceae</taxon>
        <taxon>Hymenobacter</taxon>
    </lineage>
</organism>